<dbReference type="PANTHER" id="PTHR19271:SF16">
    <property type="entry name" value="CYTOCHROME B"/>
    <property type="match status" value="1"/>
</dbReference>
<dbReference type="PANTHER" id="PTHR19271">
    <property type="entry name" value="CYTOCHROME B"/>
    <property type="match status" value="1"/>
</dbReference>
<dbReference type="GO" id="GO:0022904">
    <property type="term" value="P:respiratory electron transport chain"/>
    <property type="evidence" value="ECO:0007669"/>
    <property type="project" value="InterPro"/>
</dbReference>
<dbReference type="GO" id="GO:0016020">
    <property type="term" value="C:membrane"/>
    <property type="evidence" value="ECO:0007669"/>
    <property type="project" value="InterPro"/>
</dbReference>
<gene>
    <name evidence="3" type="ORF">METZ01_LOCUS11058</name>
</gene>
<dbReference type="InterPro" id="IPR005797">
    <property type="entry name" value="Cyt_b/b6_N"/>
</dbReference>
<protein>
    <recommendedName>
        <fullName evidence="2">Cytochrome b/b6 N-terminal region profile domain-containing protein</fullName>
    </recommendedName>
</protein>
<organism evidence="3">
    <name type="scientific">marine metagenome</name>
    <dbReference type="NCBI Taxonomy" id="408172"/>
    <lineage>
        <taxon>unclassified sequences</taxon>
        <taxon>metagenomes</taxon>
        <taxon>ecological metagenomes</taxon>
    </lineage>
</organism>
<dbReference type="PROSITE" id="PS51002">
    <property type="entry name" value="CYTB_NTER"/>
    <property type="match status" value="1"/>
</dbReference>
<keyword evidence="1" id="KW-0812">Transmembrane</keyword>
<feature type="transmembrane region" description="Helical" evidence="1">
    <location>
        <begin position="68"/>
        <end position="94"/>
    </location>
</feature>
<evidence type="ECO:0000259" key="2">
    <source>
        <dbReference type="PROSITE" id="PS51002"/>
    </source>
</evidence>
<dbReference type="SUPFAM" id="SSF81342">
    <property type="entry name" value="Transmembrane di-heme cytochromes"/>
    <property type="match status" value="1"/>
</dbReference>
<proteinExistence type="predicted"/>
<evidence type="ECO:0000256" key="1">
    <source>
        <dbReference type="SAM" id="Phobius"/>
    </source>
</evidence>
<reference evidence="3" key="1">
    <citation type="submission" date="2018-05" db="EMBL/GenBank/DDBJ databases">
        <authorList>
            <person name="Lanie J.A."/>
            <person name="Ng W.-L."/>
            <person name="Kazmierczak K.M."/>
            <person name="Andrzejewski T.M."/>
            <person name="Davidsen T.M."/>
            <person name="Wayne K.J."/>
            <person name="Tettelin H."/>
            <person name="Glass J.I."/>
            <person name="Rusch D."/>
            <person name="Podicherti R."/>
            <person name="Tsui H.-C.T."/>
            <person name="Winkler M.E."/>
        </authorList>
    </citation>
    <scope>NUCLEOTIDE SEQUENCE</scope>
</reference>
<dbReference type="Pfam" id="PF00033">
    <property type="entry name" value="Cytochrome_B"/>
    <property type="match status" value="1"/>
</dbReference>
<dbReference type="InterPro" id="IPR016174">
    <property type="entry name" value="Di-haem_cyt_TM"/>
</dbReference>
<dbReference type="GO" id="GO:0016491">
    <property type="term" value="F:oxidoreductase activity"/>
    <property type="evidence" value="ECO:0007669"/>
    <property type="project" value="InterPro"/>
</dbReference>
<accession>A0A381NVM3</accession>
<sequence length="271" mass="30643">MADSKTIAPKESLLVRSWNWLTETQVWTSVFRHNAPISDRNRVLVVLSNVFLHLHPVRLRKSGVKLRYTWCMGGLSFFLFLSLTFTGLLLMFYYRPTLEYAYSDIVGLREHVPLGIMRELHRWGAHAMVITVWLHMFRVFMTGSYKPPREFNWNVGVIMLVLTLLLSFTGYLLPWDQLAIWAITVGSNMARATPFLGHEGPGASLLALGDVKLIHAADDARFALLGGTFVGEGALLRFYVLHCVGLPLVIGFLMAVHFWRVRKDGGISGPV</sequence>
<dbReference type="InterPro" id="IPR027387">
    <property type="entry name" value="Cytb/b6-like_sf"/>
</dbReference>
<keyword evidence="1" id="KW-1133">Transmembrane helix</keyword>
<feature type="transmembrane region" description="Helical" evidence="1">
    <location>
        <begin position="239"/>
        <end position="259"/>
    </location>
</feature>
<feature type="domain" description="Cytochrome b/b6 N-terminal region profile" evidence="2">
    <location>
        <begin position="33"/>
        <end position="270"/>
    </location>
</feature>
<dbReference type="Gene3D" id="1.20.810.10">
    <property type="entry name" value="Cytochrome Bc1 Complex, Chain C"/>
    <property type="match status" value="1"/>
</dbReference>
<dbReference type="AlphaFoldDB" id="A0A381NVM3"/>
<dbReference type="EMBL" id="UINC01000604">
    <property type="protein sequence ID" value="SUZ58204.1"/>
    <property type="molecule type" value="Genomic_DNA"/>
</dbReference>
<feature type="transmembrane region" description="Helical" evidence="1">
    <location>
        <begin position="123"/>
        <end position="141"/>
    </location>
</feature>
<feature type="transmembrane region" description="Helical" evidence="1">
    <location>
        <begin position="153"/>
        <end position="173"/>
    </location>
</feature>
<evidence type="ECO:0000313" key="3">
    <source>
        <dbReference type="EMBL" id="SUZ58204.1"/>
    </source>
</evidence>
<keyword evidence="1" id="KW-0472">Membrane</keyword>
<dbReference type="GO" id="GO:0009055">
    <property type="term" value="F:electron transfer activity"/>
    <property type="evidence" value="ECO:0007669"/>
    <property type="project" value="InterPro"/>
</dbReference>
<name>A0A381NVM3_9ZZZZ</name>